<evidence type="ECO:0000256" key="4">
    <source>
        <dbReference type="ARBA" id="ARBA00023157"/>
    </source>
</evidence>
<feature type="binding site" evidence="7">
    <location>
        <position position="248"/>
    </location>
    <ligand>
        <name>ATP</name>
        <dbReference type="ChEBI" id="CHEBI:30616"/>
    </ligand>
</feature>
<keyword evidence="10" id="KW-0812">Transmembrane</keyword>
<evidence type="ECO:0000259" key="11">
    <source>
        <dbReference type="Pfam" id="PF06702"/>
    </source>
</evidence>
<feature type="active site" evidence="6">
    <location>
        <position position="421"/>
    </location>
</feature>
<keyword evidence="8" id="KW-0464">Manganese</keyword>
<comment type="caution">
    <text evidence="12">The sequence shown here is derived from an EMBL/GenBank/DDBJ whole genome shotgun (WGS) entry which is preliminary data.</text>
</comment>
<feature type="binding site" evidence="7">
    <location>
        <position position="426"/>
    </location>
    <ligand>
        <name>ATP</name>
        <dbReference type="ChEBI" id="CHEBI:30616"/>
    </ligand>
</feature>
<keyword evidence="10" id="KW-1133">Transmembrane helix</keyword>
<keyword evidence="5" id="KW-0325">Glycoprotein</keyword>
<feature type="binding site" evidence="8">
    <location>
        <position position="269"/>
    </location>
    <ligand>
        <name>Mn(2+)</name>
        <dbReference type="ChEBI" id="CHEBI:29035"/>
    </ligand>
</feature>
<keyword evidence="8" id="KW-0479">Metal-binding</keyword>
<dbReference type="InterPro" id="IPR009581">
    <property type="entry name" value="FAM20_C"/>
</dbReference>
<dbReference type="GO" id="GO:0046872">
    <property type="term" value="F:metal ion binding"/>
    <property type="evidence" value="ECO:0007669"/>
    <property type="project" value="UniProtKB-KW"/>
</dbReference>
<evidence type="ECO:0000313" key="13">
    <source>
        <dbReference type="Proteomes" id="UP000796761"/>
    </source>
</evidence>
<feature type="compositionally biased region" description="Gly residues" evidence="9">
    <location>
        <begin position="86"/>
        <end position="96"/>
    </location>
</feature>
<reference evidence="12" key="1">
    <citation type="submission" date="2019-04" db="EMBL/GenBank/DDBJ databases">
        <title>Genome assembly of Zosterops borbonicus 15179.</title>
        <authorList>
            <person name="Leroy T."/>
            <person name="Anselmetti Y."/>
            <person name="Tilak M.-K."/>
            <person name="Nabholz B."/>
        </authorList>
    </citation>
    <scope>NUCLEOTIDE SEQUENCE</scope>
    <source>
        <strain evidence="12">HGM_15179</strain>
        <tissue evidence="12">Muscle</tissue>
    </source>
</reference>
<name>A0A8K1GWZ5_9PASS</name>
<accession>A0A8K1GWZ5</accession>
<evidence type="ECO:0000256" key="9">
    <source>
        <dbReference type="SAM" id="MobiDB-lite"/>
    </source>
</evidence>
<feature type="binding site" evidence="7">
    <location>
        <position position="232"/>
    </location>
    <ligand>
        <name>ATP</name>
        <dbReference type="ChEBI" id="CHEBI:30616"/>
    </ligand>
</feature>
<organism evidence="12 13">
    <name type="scientific">Zosterops borbonicus</name>
    <dbReference type="NCBI Taxonomy" id="364589"/>
    <lineage>
        <taxon>Eukaryota</taxon>
        <taxon>Metazoa</taxon>
        <taxon>Chordata</taxon>
        <taxon>Craniata</taxon>
        <taxon>Vertebrata</taxon>
        <taxon>Euteleostomi</taxon>
        <taxon>Archelosauria</taxon>
        <taxon>Archosauria</taxon>
        <taxon>Dinosauria</taxon>
        <taxon>Saurischia</taxon>
        <taxon>Theropoda</taxon>
        <taxon>Coelurosauria</taxon>
        <taxon>Aves</taxon>
        <taxon>Neognathae</taxon>
        <taxon>Neoaves</taxon>
        <taxon>Telluraves</taxon>
        <taxon>Australaves</taxon>
        <taxon>Passeriformes</taxon>
        <taxon>Sylvioidea</taxon>
        <taxon>Zosteropidae</taxon>
        <taxon>Zosterops</taxon>
    </lineage>
</organism>
<feature type="binding site" evidence="7">
    <location>
        <position position="269"/>
    </location>
    <ligand>
        <name>ATP</name>
        <dbReference type="ChEBI" id="CHEBI:30616"/>
    </ligand>
</feature>
<dbReference type="GO" id="GO:0005794">
    <property type="term" value="C:Golgi apparatus"/>
    <property type="evidence" value="ECO:0007669"/>
    <property type="project" value="UniProtKB-SubCell"/>
</dbReference>
<evidence type="ECO:0000256" key="10">
    <source>
        <dbReference type="SAM" id="Phobius"/>
    </source>
</evidence>
<comment type="similarity">
    <text evidence="2">Belongs to the FAM20 family.</text>
</comment>
<evidence type="ECO:0000256" key="2">
    <source>
        <dbReference type="ARBA" id="ARBA00006557"/>
    </source>
</evidence>
<evidence type="ECO:0000256" key="3">
    <source>
        <dbReference type="ARBA" id="ARBA00023034"/>
    </source>
</evidence>
<feature type="binding site" evidence="7">
    <location>
        <begin position="352"/>
        <end position="355"/>
    </location>
    <ligand>
        <name>ATP</name>
        <dbReference type="ChEBI" id="CHEBI:30616"/>
    </ligand>
</feature>
<evidence type="ECO:0000256" key="8">
    <source>
        <dbReference type="PIRSR" id="PIRSR624869-3"/>
    </source>
</evidence>
<feature type="transmembrane region" description="Helical" evidence="10">
    <location>
        <begin position="7"/>
        <end position="25"/>
    </location>
</feature>
<feature type="binding site" evidence="8">
    <location>
        <position position="441"/>
    </location>
    <ligand>
        <name>Mn(2+)</name>
        <dbReference type="ChEBI" id="CHEBI:29035"/>
    </ligand>
</feature>
<keyword evidence="13" id="KW-1185">Reference proteome</keyword>
<keyword evidence="10" id="KW-0472">Membrane</keyword>
<sequence length="548" mass="62444">MLLVRKFRLLILMVFLVACTMHIMIDLLPRLERRGAEPRPGCSCPPPAAAAPRWPGKHTLRILQDFSAEPASNLSSQSREAAERAAGGGGGGGGEGAAERAALGRARRLIGPGAPPAPAANAAPLAALFQHPLYRAALPPLAEPDLLFNVNSDIRFNPRAAEHAEWQNEDHHEEFLPTGETSIDSYPNWLKFHIGINRYELYSRHNPAIDALLQDLVSQKITSVAMKSGGTQLKLIMTFQNYGQALFKPMKQTREQETPPDFFYFSDYERHNAEIAAFHLDRILDFRRVPPVAGRLVNMTREIRDVTRDKKLWRTFFISPANNICFYGECSYYCSTEHALCGKPDQIEGSLAAFLPDLSLAKRKTWRNPWRRSYHKRKKAEWEVDPDYCEEVKQTPPYDSGTRILDIMDMTVFDFLMGNMDRHHYETFEKFGNETFIIHLDNGRGFGKYSHDELSILVPLNQCCRIRKSTYLRLQLLAKEEYKLSLLMKESLLKDKIAPVLYQPHLEAMDRRLRIVLKAVSDCIEKDGYDSVVENDFNMDVNTVATER</sequence>
<feature type="binding site" evidence="7">
    <location>
        <position position="441"/>
    </location>
    <ligand>
        <name>ATP</name>
        <dbReference type="ChEBI" id="CHEBI:30616"/>
    </ligand>
</feature>
<evidence type="ECO:0000256" key="1">
    <source>
        <dbReference type="ARBA" id="ARBA00004555"/>
    </source>
</evidence>
<keyword evidence="4" id="KW-1015">Disulfide bond</keyword>
<proteinExistence type="inferred from homology"/>
<feature type="domain" description="FAM20 C-terminal" evidence="11">
    <location>
        <begin position="316"/>
        <end position="533"/>
    </location>
</feature>
<dbReference type="PANTHER" id="PTHR12450:SF11">
    <property type="entry name" value="EXTRACELLULAR SERINE_THREONINE PROTEIN KINASE FAM20C"/>
    <property type="match status" value="1"/>
</dbReference>
<keyword evidence="7" id="KW-0547">Nucleotide-binding</keyword>
<evidence type="ECO:0000256" key="5">
    <source>
        <dbReference type="ARBA" id="ARBA00023180"/>
    </source>
</evidence>
<dbReference type="OrthoDB" id="8583677at2759"/>
<comment type="subcellular location">
    <subcellularLocation>
        <location evidence="1">Golgi apparatus</location>
    </subcellularLocation>
</comment>
<dbReference type="GO" id="GO:0005524">
    <property type="term" value="F:ATP binding"/>
    <property type="evidence" value="ECO:0007669"/>
    <property type="project" value="UniProtKB-KW"/>
</dbReference>
<keyword evidence="7" id="KW-0067">ATP-binding</keyword>
<keyword evidence="3" id="KW-0333">Golgi apparatus</keyword>
<dbReference type="GO" id="GO:0004674">
    <property type="term" value="F:protein serine/threonine kinase activity"/>
    <property type="evidence" value="ECO:0007669"/>
    <property type="project" value="TreeGrafter"/>
</dbReference>
<dbReference type="PROSITE" id="PS51257">
    <property type="entry name" value="PROKAR_LIPOPROTEIN"/>
    <property type="match status" value="1"/>
</dbReference>
<dbReference type="PANTHER" id="PTHR12450">
    <property type="entry name" value="DENTIN MATRIX PROTEIN 4 PROTEIN FAM20"/>
    <property type="match status" value="1"/>
</dbReference>
<comment type="cofactor">
    <cofactor evidence="8">
        <name>Mn(2+)</name>
        <dbReference type="ChEBI" id="CHEBI:29035"/>
    </cofactor>
</comment>
<gene>
    <name evidence="12" type="ORF">HGM15179_000362</name>
</gene>
<evidence type="ECO:0000313" key="12">
    <source>
        <dbReference type="EMBL" id="TRZ26751.1"/>
    </source>
</evidence>
<dbReference type="AlphaFoldDB" id="A0A8K1GWZ5"/>
<dbReference type="Proteomes" id="UP000796761">
    <property type="component" value="Unassembled WGS sequence"/>
</dbReference>
<evidence type="ECO:0000256" key="7">
    <source>
        <dbReference type="PIRSR" id="PIRSR624869-2"/>
    </source>
</evidence>
<feature type="region of interest" description="Disordered" evidence="9">
    <location>
        <begin position="70"/>
        <end position="98"/>
    </location>
</feature>
<protein>
    <recommendedName>
        <fullName evidence="11">FAM20 C-terminal domain-containing protein</fullName>
    </recommendedName>
</protein>
<evidence type="ECO:0000256" key="6">
    <source>
        <dbReference type="PIRSR" id="PIRSR624869-1"/>
    </source>
</evidence>
<dbReference type="EMBL" id="SWJQ01000006">
    <property type="protein sequence ID" value="TRZ26751.1"/>
    <property type="molecule type" value="Genomic_DNA"/>
</dbReference>
<dbReference type="InterPro" id="IPR024869">
    <property type="entry name" value="FAM20"/>
</dbReference>
<dbReference type="CDD" id="cd10471">
    <property type="entry name" value="FAM20C_C"/>
    <property type="match status" value="1"/>
</dbReference>
<dbReference type="Pfam" id="PF06702">
    <property type="entry name" value="Fam20C"/>
    <property type="match status" value="1"/>
</dbReference>